<evidence type="ECO:0000313" key="2">
    <source>
        <dbReference type="Proteomes" id="UP000800200"/>
    </source>
</evidence>
<dbReference type="OrthoDB" id="2441642at2759"/>
<gene>
    <name evidence="1" type="ORF">K469DRAFT_713468</name>
</gene>
<evidence type="ECO:0000313" key="1">
    <source>
        <dbReference type="EMBL" id="KAF2181864.1"/>
    </source>
</evidence>
<dbReference type="AlphaFoldDB" id="A0A6A6DQL6"/>
<keyword evidence="2" id="KW-1185">Reference proteome</keyword>
<protein>
    <submittedName>
        <fullName evidence="1">Uncharacterized protein</fullName>
    </submittedName>
</protein>
<organism evidence="1 2">
    <name type="scientific">Zopfia rhizophila CBS 207.26</name>
    <dbReference type="NCBI Taxonomy" id="1314779"/>
    <lineage>
        <taxon>Eukaryota</taxon>
        <taxon>Fungi</taxon>
        <taxon>Dikarya</taxon>
        <taxon>Ascomycota</taxon>
        <taxon>Pezizomycotina</taxon>
        <taxon>Dothideomycetes</taxon>
        <taxon>Dothideomycetes incertae sedis</taxon>
        <taxon>Zopfiaceae</taxon>
        <taxon>Zopfia</taxon>
    </lineage>
</organism>
<name>A0A6A6DQL6_9PEZI</name>
<proteinExistence type="predicted"/>
<reference evidence="1" key="1">
    <citation type="journal article" date="2020" name="Stud. Mycol.">
        <title>101 Dothideomycetes genomes: a test case for predicting lifestyles and emergence of pathogens.</title>
        <authorList>
            <person name="Haridas S."/>
            <person name="Albert R."/>
            <person name="Binder M."/>
            <person name="Bloem J."/>
            <person name="Labutti K."/>
            <person name="Salamov A."/>
            <person name="Andreopoulos B."/>
            <person name="Baker S."/>
            <person name="Barry K."/>
            <person name="Bills G."/>
            <person name="Bluhm B."/>
            <person name="Cannon C."/>
            <person name="Castanera R."/>
            <person name="Culley D."/>
            <person name="Daum C."/>
            <person name="Ezra D."/>
            <person name="Gonzalez J."/>
            <person name="Henrissat B."/>
            <person name="Kuo A."/>
            <person name="Liang C."/>
            <person name="Lipzen A."/>
            <person name="Lutzoni F."/>
            <person name="Magnuson J."/>
            <person name="Mondo S."/>
            <person name="Nolan M."/>
            <person name="Ohm R."/>
            <person name="Pangilinan J."/>
            <person name="Park H.-J."/>
            <person name="Ramirez L."/>
            <person name="Alfaro M."/>
            <person name="Sun H."/>
            <person name="Tritt A."/>
            <person name="Yoshinaga Y."/>
            <person name="Zwiers L.-H."/>
            <person name="Turgeon B."/>
            <person name="Goodwin S."/>
            <person name="Spatafora J."/>
            <person name="Crous P."/>
            <person name="Grigoriev I."/>
        </authorList>
    </citation>
    <scope>NUCLEOTIDE SEQUENCE</scope>
    <source>
        <strain evidence="1">CBS 207.26</strain>
    </source>
</reference>
<dbReference type="EMBL" id="ML994651">
    <property type="protein sequence ID" value="KAF2181864.1"/>
    <property type="molecule type" value="Genomic_DNA"/>
</dbReference>
<dbReference type="Proteomes" id="UP000800200">
    <property type="component" value="Unassembled WGS sequence"/>
</dbReference>
<sequence length="61" mass="7301">MWLKSKTKQFNEDVEAIAGITRRPFRLPSLRPYFKVIWRRDNALIMLINGILYMHYSCVQA</sequence>
<accession>A0A6A6DQL6</accession>